<protein>
    <recommendedName>
        <fullName evidence="2">Bleomycin resistance protein</fullName>
    </recommendedName>
</protein>
<dbReference type="GO" id="GO:0046677">
    <property type="term" value="P:response to antibiotic"/>
    <property type="evidence" value="ECO:0007669"/>
    <property type="project" value="UniProtKB-KW"/>
</dbReference>
<evidence type="ECO:0000259" key="4">
    <source>
        <dbReference type="PROSITE" id="PS51819"/>
    </source>
</evidence>
<accession>A0A0F7EF31</accession>
<gene>
    <name evidence="5" type="ORF">EX87_01575</name>
</gene>
<sequence length="123" mass="14287">MRMMEAIPALPITDMRKSEDFYRDKLGFTVIYHEGGFAILKCHHVEIHLWIASDESWRNRNDLSLIVSDAESFITGTAGCRIRVENIDELYQRIQPLDILHSNGHVKEQPWGDRDFSVLDSEQ</sequence>
<dbReference type="PRINTS" id="PR00311">
    <property type="entry name" value="BLEOMYCINRST"/>
</dbReference>
<evidence type="ECO:0000256" key="1">
    <source>
        <dbReference type="ARBA" id="ARBA00011051"/>
    </source>
</evidence>
<dbReference type="EMBL" id="CP011074">
    <property type="protein sequence ID" value="AKF92512.1"/>
    <property type="molecule type" value="Genomic_DNA"/>
</dbReference>
<dbReference type="PROSITE" id="PS51819">
    <property type="entry name" value="VOC"/>
    <property type="match status" value="1"/>
</dbReference>
<dbReference type="Gene3D" id="3.10.180.10">
    <property type="entry name" value="2,3-Dihydroxybiphenyl 1,2-Dioxygenase, domain 1"/>
    <property type="match status" value="1"/>
</dbReference>
<comment type="similarity">
    <text evidence="1">Belongs to the bleomycin resistance protein family.</text>
</comment>
<dbReference type="InterPro" id="IPR053863">
    <property type="entry name" value="Glyoxy/Ble-like_N"/>
</dbReference>
<reference evidence="5" key="1">
    <citation type="submission" date="2015-03" db="EMBL/GenBank/DDBJ databases">
        <title>MIGS Cultured Bacterial/Archaeal sample from Brevibacillus laterosporus.</title>
        <authorList>
            <person name="Zeng D."/>
            <person name="Zhu L."/>
            <person name="Dong G."/>
            <person name="Ye W."/>
            <person name="Ren D."/>
            <person name="Wu L."/>
            <person name="Xu J."/>
            <person name="Li G."/>
            <person name="Guo L."/>
        </authorList>
    </citation>
    <scope>NUCLEOTIDE SEQUENCE</scope>
    <source>
        <strain evidence="5">B9</strain>
    </source>
</reference>
<dbReference type="SUPFAM" id="SSF54593">
    <property type="entry name" value="Glyoxalase/Bleomycin resistance protein/Dihydroxybiphenyl dioxygenase"/>
    <property type="match status" value="1"/>
</dbReference>
<feature type="domain" description="VOC" evidence="4">
    <location>
        <begin position="3"/>
        <end position="123"/>
    </location>
</feature>
<keyword evidence="3" id="KW-0046">Antibiotic resistance</keyword>
<evidence type="ECO:0000313" key="5">
    <source>
        <dbReference type="EMBL" id="AKF92512.1"/>
    </source>
</evidence>
<dbReference type="InterPro" id="IPR037523">
    <property type="entry name" value="VOC_core"/>
</dbReference>
<organism evidence="5">
    <name type="scientific">Brevibacillus laterosporus</name>
    <name type="common">Bacillus laterosporus</name>
    <dbReference type="NCBI Taxonomy" id="1465"/>
    <lineage>
        <taxon>Bacteria</taxon>
        <taxon>Bacillati</taxon>
        <taxon>Bacillota</taxon>
        <taxon>Bacilli</taxon>
        <taxon>Bacillales</taxon>
        <taxon>Paenibacillaceae</taxon>
        <taxon>Brevibacillus</taxon>
    </lineage>
</organism>
<evidence type="ECO:0000256" key="3">
    <source>
        <dbReference type="ARBA" id="ARBA00023251"/>
    </source>
</evidence>
<evidence type="ECO:0000256" key="2">
    <source>
        <dbReference type="ARBA" id="ARBA00021572"/>
    </source>
</evidence>
<dbReference type="AlphaFoldDB" id="A0A0F7EF31"/>
<dbReference type="InterPro" id="IPR029068">
    <property type="entry name" value="Glyas_Bleomycin-R_OHBP_Dase"/>
</dbReference>
<dbReference type="Pfam" id="PF22677">
    <property type="entry name" value="Ble-like_N"/>
    <property type="match status" value="1"/>
</dbReference>
<proteinExistence type="inferred from homology"/>
<dbReference type="InterPro" id="IPR000335">
    <property type="entry name" value="Bleomycin-R"/>
</dbReference>
<name>A0A0F7EF31_BRELA</name>